<keyword evidence="3" id="KW-0804">Transcription</keyword>
<dbReference type="GO" id="GO:0003677">
    <property type="term" value="F:DNA binding"/>
    <property type="evidence" value="ECO:0007669"/>
    <property type="project" value="UniProtKB-KW"/>
</dbReference>
<dbReference type="InterPro" id="IPR039422">
    <property type="entry name" value="MarR/SlyA-like"/>
</dbReference>
<comment type="caution">
    <text evidence="5">The sequence shown here is derived from an EMBL/GenBank/DDBJ whole genome shotgun (WGS) entry which is preliminary data.</text>
</comment>
<dbReference type="InterPro" id="IPR000835">
    <property type="entry name" value="HTH_MarR-typ"/>
</dbReference>
<evidence type="ECO:0000256" key="2">
    <source>
        <dbReference type="ARBA" id="ARBA00023125"/>
    </source>
</evidence>
<dbReference type="Gene3D" id="1.10.10.10">
    <property type="entry name" value="Winged helix-like DNA-binding domain superfamily/Winged helix DNA-binding domain"/>
    <property type="match status" value="1"/>
</dbReference>
<dbReference type="STRING" id="1150625.Q75_05830"/>
<keyword evidence="1" id="KW-0805">Transcription regulation</keyword>
<name>A0A147K9C4_9BACI</name>
<dbReference type="PRINTS" id="PR00598">
    <property type="entry name" value="HTHMARR"/>
</dbReference>
<evidence type="ECO:0000256" key="1">
    <source>
        <dbReference type="ARBA" id="ARBA00023015"/>
    </source>
</evidence>
<dbReference type="InterPro" id="IPR036390">
    <property type="entry name" value="WH_DNA-bd_sf"/>
</dbReference>
<feature type="domain" description="HTH marR-type" evidence="4">
    <location>
        <begin position="1"/>
        <end position="141"/>
    </location>
</feature>
<evidence type="ECO:0000313" key="6">
    <source>
        <dbReference type="Proteomes" id="UP000074108"/>
    </source>
</evidence>
<dbReference type="InterPro" id="IPR036388">
    <property type="entry name" value="WH-like_DNA-bd_sf"/>
</dbReference>
<sequence>MQNYNLNDSICFVINLAGKNMVNSIATSFKQAGYDITYEQWTVLTQLWNQDGRTQNEIASMTSRDQTCTSRLIDNLEKHNYLTRQPSAADRRIKEIYLTANGKELQEKLSEIAQQTIDRATVGISPAEMALCKDVLKRVACNLG</sequence>
<dbReference type="PANTHER" id="PTHR33164:SF64">
    <property type="entry name" value="TRANSCRIPTIONAL REGULATOR SLYA"/>
    <property type="match status" value="1"/>
</dbReference>
<evidence type="ECO:0000256" key="3">
    <source>
        <dbReference type="ARBA" id="ARBA00023163"/>
    </source>
</evidence>
<organism evidence="5 6">
    <name type="scientific">Bacillus coahuilensis p1.1.43</name>
    <dbReference type="NCBI Taxonomy" id="1150625"/>
    <lineage>
        <taxon>Bacteria</taxon>
        <taxon>Bacillati</taxon>
        <taxon>Bacillota</taxon>
        <taxon>Bacilli</taxon>
        <taxon>Bacillales</taxon>
        <taxon>Bacillaceae</taxon>
        <taxon>Bacillus</taxon>
    </lineage>
</organism>
<dbReference type="EMBL" id="LDYG01000024">
    <property type="protein sequence ID" value="KUP07048.1"/>
    <property type="molecule type" value="Genomic_DNA"/>
</dbReference>
<dbReference type="GO" id="GO:0003700">
    <property type="term" value="F:DNA-binding transcription factor activity"/>
    <property type="evidence" value="ECO:0007669"/>
    <property type="project" value="InterPro"/>
</dbReference>
<dbReference type="PROSITE" id="PS50995">
    <property type="entry name" value="HTH_MARR_2"/>
    <property type="match status" value="1"/>
</dbReference>
<dbReference type="OrthoDB" id="9799663at2"/>
<evidence type="ECO:0000259" key="4">
    <source>
        <dbReference type="PROSITE" id="PS50995"/>
    </source>
</evidence>
<dbReference type="PANTHER" id="PTHR33164">
    <property type="entry name" value="TRANSCRIPTIONAL REGULATOR, MARR FAMILY"/>
    <property type="match status" value="1"/>
</dbReference>
<protein>
    <recommendedName>
        <fullName evidence="4">HTH marR-type domain-containing protein</fullName>
    </recommendedName>
</protein>
<dbReference type="RefSeq" id="WP_010172332.1">
    <property type="nucleotide sequence ID" value="NZ_LDYG01000024.1"/>
</dbReference>
<dbReference type="SMART" id="SM00347">
    <property type="entry name" value="HTH_MARR"/>
    <property type="match status" value="1"/>
</dbReference>
<evidence type="ECO:0000313" key="5">
    <source>
        <dbReference type="EMBL" id="KUP07048.1"/>
    </source>
</evidence>
<dbReference type="Proteomes" id="UP000074108">
    <property type="component" value="Unassembled WGS sequence"/>
</dbReference>
<keyword evidence="6" id="KW-1185">Reference proteome</keyword>
<reference evidence="5 6" key="1">
    <citation type="journal article" date="2016" name="Front. Microbiol.">
        <title>Microevolution Analysis of Bacillus coahuilensis Unveils Differences in Phosphorus Acquisition Strategies and Their Regulation.</title>
        <authorList>
            <person name="Gomez-Lunar Z."/>
            <person name="Hernandez-Gonzalez I."/>
            <person name="Rodriguez-Torres M.D."/>
            <person name="Souza V."/>
            <person name="Olmedo-Alvarez G."/>
        </authorList>
    </citation>
    <scope>NUCLEOTIDE SEQUENCE [LARGE SCALE GENOMIC DNA]</scope>
    <source>
        <strain evidence="6">p1.1.43</strain>
    </source>
</reference>
<dbReference type="GO" id="GO:0006950">
    <property type="term" value="P:response to stress"/>
    <property type="evidence" value="ECO:0007669"/>
    <property type="project" value="TreeGrafter"/>
</dbReference>
<dbReference type="Pfam" id="PF01047">
    <property type="entry name" value="MarR"/>
    <property type="match status" value="1"/>
</dbReference>
<keyword evidence="2" id="KW-0238">DNA-binding</keyword>
<gene>
    <name evidence="5" type="ORF">Q75_05830</name>
</gene>
<dbReference type="SUPFAM" id="SSF46785">
    <property type="entry name" value="Winged helix' DNA-binding domain"/>
    <property type="match status" value="1"/>
</dbReference>
<accession>A0A147K9C4</accession>
<proteinExistence type="predicted"/>
<dbReference type="AlphaFoldDB" id="A0A147K9C4"/>
<dbReference type="PATRIC" id="fig|1150625.3.peg.1223"/>